<dbReference type="NCBIfam" id="TIGR00905">
    <property type="entry name" value="2A0302"/>
    <property type="match status" value="1"/>
</dbReference>
<dbReference type="GO" id="GO:0022857">
    <property type="term" value="F:transmembrane transporter activity"/>
    <property type="evidence" value="ECO:0007669"/>
    <property type="project" value="InterPro"/>
</dbReference>
<feature type="transmembrane region" description="Helical" evidence="9">
    <location>
        <begin position="367"/>
        <end position="388"/>
    </location>
</feature>
<evidence type="ECO:0000256" key="9">
    <source>
        <dbReference type="SAM" id="Phobius"/>
    </source>
</evidence>
<reference evidence="11" key="7">
    <citation type="submission" date="2019-09" db="EMBL/GenBank/DDBJ databases">
        <authorList>
            <consortium name="NCBI Pathogen Detection Project"/>
        </authorList>
    </citation>
    <scope>NUCLEOTIDE SEQUENCE</scope>
    <source>
        <strain evidence="12">EC00605</strain>
        <strain evidence="11">EC00618</strain>
        <strain evidence="13">EuSCAPE_DE065</strain>
    </source>
</reference>
<evidence type="ECO:0000256" key="4">
    <source>
        <dbReference type="ARBA" id="ARBA00022475"/>
    </source>
</evidence>
<dbReference type="Proteomes" id="UP000629265">
    <property type="component" value="Unassembled WGS sequence"/>
</dbReference>
<dbReference type="EMBL" id="CACRYR010000373">
    <property type="protein sequence ID" value="VZR47144.1"/>
    <property type="molecule type" value="Genomic_DNA"/>
</dbReference>
<evidence type="ECO:0000313" key="11">
    <source>
        <dbReference type="EMBL" id="HAJ0833222.1"/>
    </source>
</evidence>
<evidence type="ECO:0000313" key="31">
    <source>
        <dbReference type="Proteomes" id="UP000629265"/>
    </source>
</evidence>
<evidence type="ECO:0000313" key="16">
    <source>
        <dbReference type="EMBL" id="NGE89882.1"/>
    </source>
</evidence>
<feature type="transmembrane region" description="Helical" evidence="9">
    <location>
        <begin position="207"/>
        <end position="232"/>
    </location>
</feature>
<feature type="transmembrane region" description="Helical" evidence="9">
    <location>
        <begin position="136"/>
        <end position="157"/>
    </location>
</feature>
<reference evidence="15 27" key="4">
    <citation type="journal article" date="2019" name="Environ. Health Perspect.">
        <title>Inter-host Transmission of Carbapenemase-Producing Escherichia coli among Humans and Backyard Animals.</title>
        <authorList>
            <person name="Li J."/>
            <person name="Bi Z."/>
            <person name="Ma S."/>
            <person name="Chen B."/>
            <person name="Cai C."/>
            <person name="He J."/>
            <person name="Schwarz S."/>
            <person name="Sun C."/>
            <person name="Zhou Y."/>
            <person name="Yin J."/>
            <person name="Hulth A."/>
            <person name="Wang Y."/>
            <person name="Shen Z."/>
            <person name="Wang S."/>
            <person name="Wu C."/>
            <person name="Nilsson L.E."/>
            <person name="Walsh T.R."/>
            <person name="Borjesson S."/>
            <person name="Shen J."/>
            <person name="Sun Q."/>
            <person name="Wang Y."/>
        </authorList>
    </citation>
    <scope>NUCLEOTIDE SEQUENCE [LARGE SCALE GENOMIC DNA]</scope>
    <source>
        <strain evidence="15 27">A016f</strain>
    </source>
</reference>
<evidence type="ECO:0000313" key="29">
    <source>
        <dbReference type="Proteomes" id="UP000472856"/>
    </source>
</evidence>
<evidence type="ECO:0000256" key="6">
    <source>
        <dbReference type="ARBA" id="ARBA00022970"/>
    </source>
</evidence>
<dbReference type="Proteomes" id="UP000254647">
    <property type="component" value="Unassembled WGS sequence"/>
</dbReference>
<dbReference type="EMBL" id="RYCF01000147">
    <property type="protein sequence ID" value="MQK27126.1"/>
    <property type="molecule type" value="Genomic_DNA"/>
</dbReference>
<dbReference type="EMBL" id="DABGYN010000004">
    <property type="protein sequence ID" value="HAJ0833222.1"/>
    <property type="molecule type" value="Genomic_DNA"/>
</dbReference>
<reference evidence="10 30" key="6">
    <citation type="submission" date="2019-05" db="EMBL/GenBank/DDBJ databases">
        <authorList>
            <consortium name="NARMS: The National Antimicrobial Resistance Monitoring System"/>
        </authorList>
    </citation>
    <scope>NUCLEOTIDE SEQUENCE [LARGE SCALE GENOMIC DNA]</scope>
    <source>
        <strain evidence="10 30">CVM N18EC122</strain>
    </source>
</reference>
<dbReference type="Proteomes" id="UP000372890">
    <property type="component" value="Unassembled WGS sequence"/>
</dbReference>
<dbReference type="GO" id="GO:0006865">
    <property type="term" value="P:amino acid transport"/>
    <property type="evidence" value="ECO:0007669"/>
    <property type="project" value="UniProtKB-KW"/>
</dbReference>
<evidence type="ECO:0000313" key="13">
    <source>
        <dbReference type="EMBL" id="HAJ5961084.1"/>
    </source>
</evidence>
<reference evidence="16 29" key="9">
    <citation type="submission" date="2020-02" db="EMBL/GenBank/DDBJ databases">
        <title>WGS of Carbapenem-Resistant Enterobacteriaceae.</title>
        <authorList>
            <person name="Tokajian S."/>
            <person name="El Chaar M."/>
            <person name="El Khoury M."/>
        </authorList>
    </citation>
    <scope>NUCLEOTIDE SEQUENCE [LARGE SCALE GENOMIC DNA]</scope>
    <source>
        <strain evidence="16 29">ECM_75</strain>
    </source>
</reference>
<comment type="similarity">
    <text evidence="2">Belongs to the amino acid-polyamine-organocation (APC) superfamily. Basic amino acid/polyamine antiporter (APA) (TC 2.A.3.2) family.</text>
</comment>
<evidence type="ECO:0000256" key="7">
    <source>
        <dbReference type="ARBA" id="ARBA00022989"/>
    </source>
</evidence>
<dbReference type="EMBL" id="UGAK01000003">
    <property type="protein sequence ID" value="STF96078.1"/>
    <property type="molecule type" value="Genomic_DNA"/>
</dbReference>
<dbReference type="GO" id="GO:0005886">
    <property type="term" value="C:plasma membrane"/>
    <property type="evidence" value="ECO:0007669"/>
    <property type="project" value="UniProtKB-SubCell"/>
</dbReference>
<dbReference type="InterPro" id="IPR004754">
    <property type="entry name" value="Amino_acid_antiprt"/>
</dbReference>
<dbReference type="EMBL" id="UASD01000009">
    <property type="protein sequence ID" value="SPX17417.1"/>
    <property type="molecule type" value="Genomic_DNA"/>
</dbReference>
<feature type="transmembrane region" description="Helical" evidence="9">
    <location>
        <begin position="50"/>
        <end position="72"/>
    </location>
</feature>
<evidence type="ECO:0000313" key="27">
    <source>
        <dbReference type="Proteomes" id="UP000359125"/>
    </source>
</evidence>
<dbReference type="OMA" id="AMSTIVW"/>
<feature type="transmembrane region" description="Helical" evidence="9">
    <location>
        <begin position="169"/>
        <end position="187"/>
    </location>
</feature>
<evidence type="ECO:0000256" key="2">
    <source>
        <dbReference type="ARBA" id="ARBA00008220"/>
    </source>
</evidence>
<evidence type="ECO:0000313" key="21">
    <source>
        <dbReference type="EMBL" id="VFS33746.1"/>
    </source>
</evidence>
<reference evidence="23 24" key="2">
    <citation type="submission" date="2018-06" db="EMBL/GenBank/DDBJ databases">
        <authorList>
            <consortium name="Pathogen Informatics"/>
            <person name="Doyle S."/>
        </authorList>
    </citation>
    <scope>NUCLEOTIDE SEQUENCE [LARGE SCALE GENOMIC DNA]</scope>
    <source>
        <strain evidence="19 25">NCTC10767</strain>
        <strain evidence="20 24">NCTC7927</strain>
        <strain evidence="18 23">NCTC9073</strain>
    </source>
</reference>
<feature type="transmembrane region" description="Helical" evidence="9">
    <location>
        <begin position="431"/>
        <end position="449"/>
    </location>
</feature>
<dbReference type="EMBL" id="JANWOR010000490">
    <property type="protein sequence ID" value="MDA4179043.1"/>
    <property type="molecule type" value="Genomic_DNA"/>
</dbReference>
<sequence>MHIDSTEKNNKQKLGLLALTSIVVSSMIGSGVDGLPQNMAENSAVGPVAIAWIVCGIGMFFISRTFIVLSNIRPDLQSGVYMYAREGFGRFTAFNVAWGYWLMTIFSNVAFAIMVMDTLNYFLPGDFKGGNNIPSVIGASLLIWGFNFLVLSGTRIAGSINIVGTLAKLIPLVAFIIILMLFMKYTTFADNVWGHSASKASQDLGSIFSQVTSPLSVALWSFIGVEGAVALSGRAKNKRDVGKATFIGFVVSLIICLLVSILPFGVLTQHELSAIPTPSTAGILKIVVGEWGKIMIILGVLISVLTSWLAWTIICAELPMVAAQNGTFPKPFSKKNVKGSASVSLYISSAFMQIVVLLVYFSNDAWLAMLAISTLTVLPAYLMTTAYLFKLCISGEYASYTTNHSRSAALVSSIIGFVFCLFMFYASEIKYLAMVPVLLTLGVPLFIWARKKDDRADKIFTLRELAFFILLLVLDIIVFILLHYKTIHF</sequence>
<reference evidence="11" key="1">
    <citation type="journal article" date="2018" name="Genome Biol.">
        <title>SKESA: strategic k-mer extension for scrupulous assemblies.</title>
        <authorList>
            <person name="Souvorov A."/>
            <person name="Agarwala R."/>
            <person name="Lipman D.J."/>
        </authorList>
    </citation>
    <scope>NUCLEOTIDE SEQUENCE [LARGE SCALE GENOMIC DNA]</scope>
    <source>
        <strain evidence="12">EC00605</strain>
        <strain evidence="11">EC00618</strain>
        <strain evidence="13">EuSCAPE_DE065</strain>
    </source>
</reference>
<organism evidence="16 29">
    <name type="scientific">Escherichia coli</name>
    <dbReference type="NCBI Taxonomy" id="562"/>
    <lineage>
        <taxon>Bacteria</taxon>
        <taxon>Pseudomonadati</taxon>
        <taxon>Pseudomonadota</taxon>
        <taxon>Gammaproteobacteria</taxon>
        <taxon>Enterobacterales</taxon>
        <taxon>Enterobacteriaceae</taxon>
        <taxon>Escherichia</taxon>
    </lineage>
</organism>
<gene>
    <name evidence="18" type="primary">aaxC_1</name>
    <name evidence="20" type="synonym">aaxC_2</name>
    <name evidence="10" type="ORF">E6D34_26430</name>
    <name evidence="17" type="ORF">EIA08_26180</name>
    <name evidence="15" type="ORF">EIZ93_23235</name>
    <name evidence="16" type="ORF">G5603_17070</name>
    <name evidence="11" type="ORF">HL563_05600</name>
    <name evidence="12" type="ORF">HL601_24170</name>
    <name evidence="13" type="ORF">HMV95_22995</name>
    <name evidence="22" type="ORF">IDONEFKE_01315</name>
    <name evidence="19" type="ORF">NCTC10767_02086</name>
    <name evidence="20" type="ORF">NCTC7927_05041</name>
    <name evidence="21" type="ORF">NCTC9001_04793</name>
    <name evidence="18" type="ORF">NCTC9073_05234</name>
    <name evidence="14" type="ORF">NY836_16910</name>
</gene>
<feature type="transmembrane region" description="Helical" evidence="9">
    <location>
        <begin position="93"/>
        <end position="116"/>
    </location>
</feature>
<evidence type="ECO:0000313" key="14">
    <source>
        <dbReference type="EMBL" id="MDA4179043.1"/>
    </source>
</evidence>
<keyword evidence="3" id="KW-0813">Transport</keyword>
<reference evidence="21 28" key="5">
    <citation type="submission" date="2019-03" db="EMBL/GenBank/DDBJ databases">
        <authorList>
            <consortium name="Pathogen Informatics"/>
        </authorList>
    </citation>
    <scope>NUCLEOTIDE SEQUENCE [LARGE SCALE GENOMIC DNA]</scope>
    <source>
        <strain evidence="21 28">NCTC9001</strain>
    </source>
</reference>
<protein>
    <submittedName>
        <fullName evidence="16">Amino acid permease</fullName>
    </submittedName>
    <submittedName>
        <fullName evidence="18 22">Antiporter</fullName>
    </submittedName>
    <submittedName>
        <fullName evidence="14">Basic amino acid/polyamine antiporter</fullName>
    </submittedName>
</protein>
<evidence type="ECO:0000313" key="19">
    <source>
        <dbReference type="EMBL" id="STC80084.1"/>
    </source>
</evidence>
<dbReference type="PANTHER" id="PTHR42770">
    <property type="entry name" value="AMINO ACID TRANSPORTER-RELATED"/>
    <property type="match status" value="1"/>
</dbReference>
<dbReference type="EMBL" id="AASEBA010000116">
    <property type="protein sequence ID" value="EFC9752687.1"/>
    <property type="molecule type" value="Genomic_DNA"/>
</dbReference>
<dbReference type="Proteomes" id="UP001211064">
    <property type="component" value="Unassembled WGS sequence"/>
</dbReference>
<comment type="subcellular location">
    <subcellularLocation>
        <location evidence="1">Cell membrane</location>
        <topology evidence="1">Multi-pass membrane protein</topology>
    </subcellularLocation>
</comment>
<evidence type="ECO:0000313" key="25">
    <source>
        <dbReference type="Proteomes" id="UP000254647"/>
    </source>
</evidence>
<evidence type="ECO:0000256" key="1">
    <source>
        <dbReference type="ARBA" id="ARBA00004651"/>
    </source>
</evidence>
<evidence type="ECO:0000313" key="17">
    <source>
        <dbReference type="EMBL" id="RRD70234.1"/>
    </source>
</evidence>
<dbReference type="SMR" id="A0A0A1A9R7"/>
<dbReference type="Proteomes" id="UP000254043">
    <property type="component" value="Unassembled WGS sequence"/>
</dbReference>
<dbReference type="Proteomes" id="UP000250780">
    <property type="component" value="Unassembled WGS sequence"/>
</dbReference>
<feature type="transmembrane region" description="Helical" evidence="9">
    <location>
        <begin position="244"/>
        <end position="266"/>
    </location>
</feature>
<evidence type="ECO:0000256" key="8">
    <source>
        <dbReference type="ARBA" id="ARBA00023136"/>
    </source>
</evidence>
<feature type="transmembrane region" description="Helical" evidence="9">
    <location>
        <begin position="461"/>
        <end position="484"/>
    </location>
</feature>
<dbReference type="Proteomes" id="UP000532204">
    <property type="component" value="Unassembled WGS sequence"/>
</dbReference>
<reference evidence="17 26" key="3">
    <citation type="submission" date="2018-11" db="EMBL/GenBank/DDBJ databases">
        <title>Enterobacteriaceae from Patient.</title>
        <authorList>
            <person name="Shen C."/>
            <person name="Yang Y."/>
            <person name="Tian G."/>
        </authorList>
    </citation>
    <scope>NUCLEOTIDE SEQUENCE [LARGE SCALE GENOMIC DNA]</scope>
    <source>
        <strain evidence="17 26">GBGD28</strain>
    </source>
</reference>
<keyword evidence="5 9" id="KW-0812">Transmembrane</keyword>
<evidence type="ECO:0000313" key="23">
    <source>
        <dbReference type="Proteomes" id="UP000250780"/>
    </source>
</evidence>
<dbReference type="Proteomes" id="UP000359125">
    <property type="component" value="Unassembled WGS sequence"/>
</dbReference>
<evidence type="ECO:0000313" key="22">
    <source>
        <dbReference type="EMBL" id="VZR47144.1"/>
    </source>
</evidence>
<dbReference type="Pfam" id="PF13520">
    <property type="entry name" value="AA_permease_2"/>
    <property type="match status" value="1"/>
</dbReference>
<dbReference type="EMBL" id="JAAJRI010000013">
    <property type="protein sequence ID" value="NGE89882.1"/>
    <property type="molecule type" value="Genomic_DNA"/>
</dbReference>
<dbReference type="Proteomes" id="UP000846355">
    <property type="component" value="Unassembled WGS sequence"/>
</dbReference>
<dbReference type="EMBL" id="UFXW01000004">
    <property type="protein sequence ID" value="STC80084.1"/>
    <property type="molecule type" value="Genomic_DNA"/>
</dbReference>
<dbReference type="RefSeq" id="WP_001331566.1">
    <property type="nucleotide sequence ID" value="NZ_AP019189.1"/>
</dbReference>
<reference evidence="22 31" key="8">
    <citation type="submission" date="2019-11" db="EMBL/GenBank/DDBJ databases">
        <authorList>
            <person name="Haines EK M."/>
        </authorList>
    </citation>
    <scope>NUCLEOTIDE SEQUENCE [LARGE SCALE GENOMIC DNA]</scope>
    <source>
        <strain evidence="22">KR2729</strain>
    </source>
</reference>
<dbReference type="InterPro" id="IPR002293">
    <property type="entry name" value="AA/rel_permease1"/>
</dbReference>
<dbReference type="EMBL" id="RQTU01000067">
    <property type="protein sequence ID" value="RRD70234.1"/>
    <property type="molecule type" value="Genomic_DNA"/>
</dbReference>
<feature type="transmembrane region" description="Helical" evidence="9">
    <location>
        <begin position="294"/>
        <end position="322"/>
    </location>
</feature>
<evidence type="ECO:0000256" key="3">
    <source>
        <dbReference type="ARBA" id="ARBA00022448"/>
    </source>
</evidence>
<dbReference type="PIRSF" id="PIRSF006060">
    <property type="entry name" value="AA_transporter"/>
    <property type="match status" value="1"/>
</dbReference>
<keyword evidence="7 9" id="KW-1133">Transmembrane helix</keyword>
<evidence type="ECO:0000313" key="15">
    <source>
        <dbReference type="EMBL" id="MQK27126.1"/>
    </source>
</evidence>
<dbReference type="EMBL" id="CAADIS010000005">
    <property type="protein sequence ID" value="VFS33746.1"/>
    <property type="molecule type" value="Genomic_DNA"/>
</dbReference>
<evidence type="ECO:0000313" key="28">
    <source>
        <dbReference type="Proteomes" id="UP000372890"/>
    </source>
</evidence>
<evidence type="ECO:0000313" key="12">
    <source>
        <dbReference type="EMBL" id="HAJ0998630.1"/>
    </source>
</evidence>
<dbReference type="EMBL" id="DABHXT010000062">
    <property type="protein sequence ID" value="HAJ5961084.1"/>
    <property type="molecule type" value="Genomic_DNA"/>
</dbReference>
<dbReference type="PANTHER" id="PTHR42770:SF4">
    <property type="entry name" value="ARGININE_ORNITHINE ANTIPORTER-RELATED"/>
    <property type="match status" value="1"/>
</dbReference>
<dbReference type="Proteomes" id="UP000271008">
    <property type="component" value="Unassembled WGS sequence"/>
</dbReference>
<dbReference type="AlphaFoldDB" id="A0A0A1A9R7"/>
<evidence type="ECO:0000313" key="18">
    <source>
        <dbReference type="EMBL" id="SPX17417.1"/>
    </source>
</evidence>
<keyword evidence="6" id="KW-0029">Amino-acid transport</keyword>
<evidence type="ECO:0000256" key="5">
    <source>
        <dbReference type="ARBA" id="ARBA00022692"/>
    </source>
</evidence>
<dbReference type="Gene3D" id="1.20.1740.10">
    <property type="entry name" value="Amino acid/polyamine transporter I"/>
    <property type="match status" value="1"/>
</dbReference>
<feature type="transmembrane region" description="Helical" evidence="9">
    <location>
        <begin position="343"/>
        <end position="361"/>
    </location>
</feature>
<accession>A0A0A1A9R7</accession>
<reference evidence="14" key="10">
    <citation type="submission" date="2022-08" db="EMBL/GenBank/DDBJ databases">
        <title>Genome sequencing of human pathogens.</title>
        <authorList>
            <person name="Cao X."/>
        </authorList>
    </citation>
    <scope>NUCLEOTIDE SEQUENCE</scope>
    <source>
        <strain evidence="14">EC16126</strain>
    </source>
</reference>
<evidence type="ECO:0000313" key="26">
    <source>
        <dbReference type="Proteomes" id="UP000271008"/>
    </source>
</evidence>
<dbReference type="EMBL" id="DABGZR010000056">
    <property type="protein sequence ID" value="HAJ0998630.1"/>
    <property type="molecule type" value="Genomic_DNA"/>
</dbReference>
<evidence type="ECO:0000313" key="24">
    <source>
        <dbReference type="Proteomes" id="UP000254043"/>
    </source>
</evidence>
<evidence type="ECO:0000313" key="10">
    <source>
        <dbReference type="EMBL" id="EFC9752687.1"/>
    </source>
</evidence>
<dbReference type="InterPro" id="IPR050367">
    <property type="entry name" value="APC_superfamily"/>
</dbReference>
<name>A0A0A1A9R7_ECOLX</name>
<feature type="transmembrane region" description="Helical" evidence="9">
    <location>
        <begin position="408"/>
        <end position="425"/>
    </location>
</feature>
<proteinExistence type="inferred from homology"/>
<keyword evidence="8 9" id="KW-0472">Membrane</keyword>
<keyword evidence="4" id="KW-1003">Cell membrane</keyword>
<evidence type="ECO:0000313" key="20">
    <source>
        <dbReference type="EMBL" id="STF96078.1"/>
    </source>
</evidence>
<dbReference type="Proteomes" id="UP000472856">
    <property type="component" value="Unassembled WGS sequence"/>
</dbReference>
<evidence type="ECO:0000313" key="30">
    <source>
        <dbReference type="Proteomes" id="UP000532204"/>
    </source>
</evidence>